<name>A0A8R1HMP6_CAEJA</name>
<dbReference type="EnsemblMetazoa" id="CJA02120.1">
    <property type="protein sequence ID" value="CJA02120.1"/>
    <property type="gene ID" value="WBGene00121324"/>
</dbReference>
<organism evidence="1 2">
    <name type="scientific">Caenorhabditis japonica</name>
    <dbReference type="NCBI Taxonomy" id="281687"/>
    <lineage>
        <taxon>Eukaryota</taxon>
        <taxon>Metazoa</taxon>
        <taxon>Ecdysozoa</taxon>
        <taxon>Nematoda</taxon>
        <taxon>Chromadorea</taxon>
        <taxon>Rhabditida</taxon>
        <taxon>Rhabditina</taxon>
        <taxon>Rhabditomorpha</taxon>
        <taxon>Rhabditoidea</taxon>
        <taxon>Rhabditidae</taxon>
        <taxon>Peloderinae</taxon>
        <taxon>Caenorhabditis</taxon>
    </lineage>
</organism>
<keyword evidence="2" id="KW-1185">Reference proteome</keyword>
<sequence length="68" mass="7714">MDPRLFRMFVIITLELPVASPPPKPRLLSAFTYQRHGTQSSPPYTLLSATNKISLSSRVFMRFSVTCL</sequence>
<reference evidence="2" key="1">
    <citation type="submission" date="2010-08" db="EMBL/GenBank/DDBJ databases">
        <authorList>
            <consortium name="Caenorhabditis japonica Sequencing Consortium"/>
            <person name="Wilson R.K."/>
        </authorList>
    </citation>
    <scope>NUCLEOTIDE SEQUENCE [LARGE SCALE GENOMIC DNA]</scope>
    <source>
        <strain evidence="2">DF5081</strain>
    </source>
</reference>
<accession>A0A8R1HMP6</accession>
<evidence type="ECO:0000313" key="2">
    <source>
        <dbReference type="Proteomes" id="UP000005237"/>
    </source>
</evidence>
<proteinExistence type="predicted"/>
<reference evidence="1" key="2">
    <citation type="submission" date="2022-06" db="UniProtKB">
        <authorList>
            <consortium name="EnsemblMetazoa"/>
        </authorList>
    </citation>
    <scope>IDENTIFICATION</scope>
    <source>
        <strain evidence="1">DF5081</strain>
    </source>
</reference>
<dbReference type="AlphaFoldDB" id="A0A8R1HMP6"/>
<protein>
    <submittedName>
        <fullName evidence="1">Uncharacterized protein</fullName>
    </submittedName>
</protein>
<dbReference type="Proteomes" id="UP000005237">
    <property type="component" value="Unassembled WGS sequence"/>
</dbReference>
<evidence type="ECO:0000313" key="1">
    <source>
        <dbReference type="EnsemblMetazoa" id="CJA02120.1"/>
    </source>
</evidence>